<dbReference type="EMBL" id="CP029255">
    <property type="protein sequence ID" value="AWK06605.1"/>
    <property type="molecule type" value="Genomic_DNA"/>
</dbReference>
<evidence type="ECO:0000313" key="2">
    <source>
        <dbReference type="Proteomes" id="UP000245250"/>
    </source>
</evidence>
<name>A0A2S1YR90_9FLAO</name>
<gene>
    <name evidence="1" type="ORF">HYN56_21175</name>
</gene>
<reference evidence="1 2" key="1">
    <citation type="submission" date="2018-05" db="EMBL/GenBank/DDBJ databases">
        <title>Genome sequencing of Flavobacterium sp. HYN0056.</title>
        <authorList>
            <person name="Yi H."/>
            <person name="Baek C."/>
        </authorList>
    </citation>
    <scope>NUCLEOTIDE SEQUENCE [LARGE SCALE GENOMIC DNA]</scope>
    <source>
        <strain evidence="1 2">HYN0056</strain>
    </source>
</reference>
<dbReference type="Proteomes" id="UP000245250">
    <property type="component" value="Chromosome"/>
</dbReference>
<dbReference type="RefSeq" id="WP_109194017.1">
    <property type="nucleotide sequence ID" value="NZ_CP029255.1"/>
</dbReference>
<protein>
    <recommendedName>
        <fullName evidence="3">Lipocalin-like domain-containing protein</fullName>
    </recommendedName>
</protein>
<accession>A0A2S1YR90</accession>
<proteinExistence type="predicted"/>
<keyword evidence="2" id="KW-1185">Reference proteome</keyword>
<evidence type="ECO:0000313" key="1">
    <source>
        <dbReference type="EMBL" id="AWK06605.1"/>
    </source>
</evidence>
<dbReference type="AlphaFoldDB" id="A0A2S1YR90"/>
<sequence>MVILLASCSSDENPTPTPEPLTFDENLLLKTWTYDTILFEGTLYAYNHNPDCQKDRFVFRNNEGQVYQYDEVYFTNTYCTGNQTILTWKPVADHIDFYWDTVKIDEYKIISLTKDHFTFAIDRDMDNDGKKEHLVVTAIPDAAFNSSKITSNKKSNLKTFAIKLPLK</sequence>
<dbReference type="KEGG" id="fcr:HYN56_21175"/>
<organism evidence="1 2">
    <name type="scientific">Flavobacterium crocinum</name>
    <dbReference type="NCBI Taxonomy" id="2183896"/>
    <lineage>
        <taxon>Bacteria</taxon>
        <taxon>Pseudomonadati</taxon>
        <taxon>Bacteroidota</taxon>
        <taxon>Flavobacteriia</taxon>
        <taxon>Flavobacteriales</taxon>
        <taxon>Flavobacteriaceae</taxon>
        <taxon>Flavobacterium</taxon>
    </lineage>
</organism>
<dbReference type="OrthoDB" id="1351849at2"/>
<evidence type="ECO:0008006" key="3">
    <source>
        <dbReference type="Google" id="ProtNLM"/>
    </source>
</evidence>